<gene>
    <name evidence="2" type="ORF">BOTBODRAFT_179087</name>
</gene>
<proteinExistence type="predicted"/>
<protein>
    <submittedName>
        <fullName evidence="2">Uncharacterized protein</fullName>
    </submittedName>
</protein>
<name>A0A067M3X5_BOTB1</name>
<dbReference type="InParanoid" id="A0A067M3X5"/>
<keyword evidence="1" id="KW-1133">Transmembrane helix</keyword>
<sequence length="118" mass="13030">MRHATILLSLVLIAFFIIILIPVGSTLSFSCPGHYLVPLLSWLSFIIPPYPSESIFHFLDPFQLSTNALAVLRLLSCLSLVLAAIDHYLLSWLLSCLSLALLIPLALSVVLVSVYFAF</sequence>
<keyword evidence="1" id="KW-0812">Transmembrane</keyword>
<accession>A0A067M3X5</accession>
<dbReference type="EMBL" id="KL198079">
    <property type="protein sequence ID" value="KDQ09390.1"/>
    <property type="molecule type" value="Genomic_DNA"/>
</dbReference>
<evidence type="ECO:0000313" key="3">
    <source>
        <dbReference type="Proteomes" id="UP000027195"/>
    </source>
</evidence>
<keyword evidence="3" id="KW-1185">Reference proteome</keyword>
<reference evidence="3" key="1">
    <citation type="journal article" date="2014" name="Proc. Natl. Acad. Sci. U.S.A.">
        <title>Extensive sampling of basidiomycete genomes demonstrates inadequacy of the white-rot/brown-rot paradigm for wood decay fungi.</title>
        <authorList>
            <person name="Riley R."/>
            <person name="Salamov A.A."/>
            <person name="Brown D.W."/>
            <person name="Nagy L.G."/>
            <person name="Floudas D."/>
            <person name="Held B.W."/>
            <person name="Levasseur A."/>
            <person name="Lombard V."/>
            <person name="Morin E."/>
            <person name="Otillar R."/>
            <person name="Lindquist E.A."/>
            <person name="Sun H."/>
            <person name="LaButti K.M."/>
            <person name="Schmutz J."/>
            <person name="Jabbour D."/>
            <person name="Luo H."/>
            <person name="Baker S.E."/>
            <person name="Pisabarro A.G."/>
            <person name="Walton J.D."/>
            <person name="Blanchette R.A."/>
            <person name="Henrissat B."/>
            <person name="Martin F."/>
            <person name="Cullen D."/>
            <person name="Hibbett D.S."/>
            <person name="Grigoriev I.V."/>
        </authorList>
    </citation>
    <scope>NUCLEOTIDE SEQUENCE [LARGE SCALE GENOMIC DNA]</scope>
    <source>
        <strain evidence="3">FD-172 SS1</strain>
    </source>
</reference>
<dbReference type="PROSITE" id="PS51257">
    <property type="entry name" value="PROKAR_LIPOPROTEIN"/>
    <property type="match status" value="1"/>
</dbReference>
<organism evidence="2 3">
    <name type="scientific">Botryobasidium botryosum (strain FD-172 SS1)</name>
    <dbReference type="NCBI Taxonomy" id="930990"/>
    <lineage>
        <taxon>Eukaryota</taxon>
        <taxon>Fungi</taxon>
        <taxon>Dikarya</taxon>
        <taxon>Basidiomycota</taxon>
        <taxon>Agaricomycotina</taxon>
        <taxon>Agaricomycetes</taxon>
        <taxon>Cantharellales</taxon>
        <taxon>Botryobasidiaceae</taxon>
        <taxon>Botryobasidium</taxon>
    </lineage>
</organism>
<dbReference type="AlphaFoldDB" id="A0A067M3X5"/>
<evidence type="ECO:0000256" key="1">
    <source>
        <dbReference type="SAM" id="Phobius"/>
    </source>
</evidence>
<feature type="transmembrane region" description="Helical" evidence="1">
    <location>
        <begin position="91"/>
        <end position="117"/>
    </location>
</feature>
<evidence type="ECO:0000313" key="2">
    <source>
        <dbReference type="EMBL" id="KDQ09390.1"/>
    </source>
</evidence>
<feature type="transmembrane region" description="Helical" evidence="1">
    <location>
        <begin position="7"/>
        <end position="29"/>
    </location>
</feature>
<dbReference type="Proteomes" id="UP000027195">
    <property type="component" value="Unassembled WGS sequence"/>
</dbReference>
<feature type="transmembrane region" description="Helical" evidence="1">
    <location>
        <begin position="64"/>
        <end position="85"/>
    </location>
</feature>
<dbReference type="HOGENOM" id="CLU_2072762_0_0_1"/>
<keyword evidence="1" id="KW-0472">Membrane</keyword>